<dbReference type="InterPro" id="IPR000421">
    <property type="entry name" value="FA58C"/>
</dbReference>
<dbReference type="SUPFAM" id="SSF55545">
    <property type="entry name" value="beta-N-acetylhexosaminidase-like domain"/>
    <property type="match status" value="1"/>
</dbReference>
<dbReference type="SUPFAM" id="SSF49785">
    <property type="entry name" value="Galactose-binding domain-like"/>
    <property type="match status" value="1"/>
</dbReference>
<keyword evidence="3" id="KW-0326">Glycosidase</keyword>
<dbReference type="InterPro" id="IPR015882">
    <property type="entry name" value="HEX_bac_N"/>
</dbReference>
<evidence type="ECO:0000256" key="2">
    <source>
        <dbReference type="ARBA" id="ARBA00022801"/>
    </source>
</evidence>
<evidence type="ECO:0000256" key="1">
    <source>
        <dbReference type="ARBA" id="ARBA00006285"/>
    </source>
</evidence>
<dbReference type="Gene3D" id="3.20.20.80">
    <property type="entry name" value="Glycosidases"/>
    <property type="match status" value="1"/>
</dbReference>
<dbReference type="InterPro" id="IPR025705">
    <property type="entry name" value="Beta_hexosaminidase_sua/sub"/>
</dbReference>
<feature type="signal peptide" evidence="5">
    <location>
        <begin position="1"/>
        <end position="22"/>
    </location>
</feature>
<dbReference type="InterPro" id="IPR052764">
    <property type="entry name" value="GH20_Enzymes"/>
</dbReference>
<dbReference type="InterPro" id="IPR017853">
    <property type="entry name" value="GH"/>
</dbReference>
<dbReference type="SUPFAM" id="SSF51445">
    <property type="entry name" value="(Trans)glycosidases"/>
    <property type="match status" value="1"/>
</dbReference>
<dbReference type="PRINTS" id="PR00738">
    <property type="entry name" value="GLHYDRLASE20"/>
</dbReference>
<evidence type="ECO:0000256" key="5">
    <source>
        <dbReference type="SAM" id="SignalP"/>
    </source>
</evidence>
<protein>
    <submittedName>
        <fullName evidence="7">Beta-N-acetylhexosaminidase</fullName>
    </submittedName>
</protein>
<dbReference type="PROSITE" id="PS50022">
    <property type="entry name" value="FA58C_3"/>
    <property type="match status" value="1"/>
</dbReference>
<dbReference type="InterPro" id="IPR015883">
    <property type="entry name" value="Glyco_hydro_20_cat"/>
</dbReference>
<dbReference type="GO" id="GO:0005975">
    <property type="term" value="P:carbohydrate metabolic process"/>
    <property type="evidence" value="ECO:0007669"/>
    <property type="project" value="InterPro"/>
</dbReference>
<organism evidence="7 8">
    <name type="scientific">Couchioplanes caeruleus subsp. caeruleus</name>
    <dbReference type="NCBI Taxonomy" id="56427"/>
    <lineage>
        <taxon>Bacteria</taxon>
        <taxon>Bacillati</taxon>
        <taxon>Actinomycetota</taxon>
        <taxon>Actinomycetes</taxon>
        <taxon>Micromonosporales</taxon>
        <taxon>Micromonosporaceae</taxon>
        <taxon>Couchioplanes</taxon>
    </lineage>
</organism>
<dbReference type="InterPro" id="IPR029018">
    <property type="entry name" value="Hex-like_dom2"/>
</dbReference>
<keyword evidence="2" id="KW-0378">Hydrolase</keyword>
<evidence type="ECO:0000256" key="4">
    <source>
        <dbReference type="PIRSR" id="PIRSR625705-1"/>
    </source>
</evidence>
<dbReference type="Gene3D" id="3.30.379.10">
    <property type="entry name" value="Chitobiase/beta-hexosaminidase domain 2-like"/>
    <property type="match status" value="1"/>
</dbReference>
<dbReference type="PANTHER" id="PTHR43678:SF1">
    <property type="entry name" value="BETA-N-ACETYLHEXOSAMINIDASE"/>
    <property type="match status" value="1"/>
</dbReference>
<keyword evidence="5" id="KW-0732">Signal</keyword>
<dbReference type="CDD" id="cd06564">
    <property type="entry name" value="GH20_DspB_LnbB-like"/>
    <property type="match status" value="1"/>
</dbReference>
<dbReference type="Pfam" id="PF02838">
    <property type="entry name" value="Glyco_hydro_20b"/>
    <property type="match status" value="1"/>
</dbReference>
<dbReference type="RefSeq" id="WP_071808984.1">
    <property type="nucleotide sequence ID" value="NZ_MEIA01000475.1"/>
</dbReference>
<feature type="active site" description="Proton donor" evidence="4">
    <location>
        <position position="304"/>
    </location>
</feature>
<comment type="caution">
    <text evidence="7">The sequence shown here is derived from an EMBL/GenBank/DDBJ whole genome shotgun (WGS) entry which is preliminary data.</text>
</comment>
<dbReference type="Gene3D" id="2.60.120.260">
    <property type="entry name" value="Galactose-binding domain-like"/>
    <property type="match status" value="1"/>
</dbReference>
<reference evidence="7 8" key="1">
    <citation type="submission" date="2016-09" db="EMBL/GenBank/DDBJ databases">
        <title>Couchioplanes caeruleus draft genome sequence.</title>
        <authorList>
            <person name="Sheehan J."/>
            <person name="Caffrey P."/>
        </authorList>
    </citation>
    <scope>NUCLEOTIDE SEQUENCE [LARGE SCALE GENOMIC DNA]</scope>
    <source>
        <strain evidence="7 8">DSM 43634</strain>
    </source>
</reference>
<evidence type="ECO:0000256" key="3">
    <source>
        <dbReference type="ARBA" id="ARBA00023295"/>
    </source>
</evidence>
<dbReference type="GO" id="GO:0004563">
    <property type="term" value="F:beta-N-acetylhexosaminidase activity"/>
    <property type="evidence" value="ECO:0007669"/>
    <property type="project" value="InterPro"/>
</dbReference>
<name>A0A1K0FZS3_9ACTN</name>
<gene>
    <name evidence="7" type="ORF">BG844_31615</name>
</gene>
<proteinExistence type="inferred from homology"/>
<dbReference type="Pfam" id="PF00728">
    <property type="entry name" value="Glyco_hydro_20"/>
    <property type="match status" value="1"/>
</dbReference>
<evidence type="ECO:0000259" key="6">
    <source>
        <dbReference type="PROSITE" id="PS50022"/>
    </source>
</evidence>
<keyword evidence="8" id="KW-1185">Reference proteome</keyword>
<evidence type="ECO:0000313" key="8">
    <source>
        <dbReference type="Proteomes" id="UP000182486"/>
    </source>
</evidence>
<accession>A0A1K0FZS3</accession>
<dbReference type="PANTHER" id="PTHR43678">
    <property type="entry name" value="PUTATIVE (AFU_ORTHOLOGUE AFUA_2G00640)-RELATED"/>
    <property type="match status" value="1"/>
</dbReference>
<dbReference type="EMBL" id="MEIA01000475">
    <property type="protein sequence ID" value="OJF10562.1"/>
    <property type="molecule type" value="Genomic_DNA"/>
</dbReference>
<comment type="similarity">
    <text evidence="1">Belongs to the glycosyl hydrolase 20 family.</text>
</comment>
<sequence length="630" mass="68053">MRHRTVALPALLASALIGVVIADSPADAGVPANRTMIPTLREWTAGAGSYTFGAATRILVDATSRPSGVTFAADLRDLTGRTVPVVTGATARTGDIRLSGGSTDTQLGTEGYRLTVGASITVDARTDTGAFYGTRSLLQLIKQSPTIPAGTGRDWPSKAERGLMVDNGRKFFTAQWLRNHVKDLAYLKLNYLHLHFSDNLGFRIESSSHPEIVSAQRLTKRELADLISLAAQYHVTIVPEIDFPGHMDTILAAHPDLKLVSGSGTVNHGFIDLANERSYTLMRDLIDEYLPLFPGPFWHLGADEYVTNYSAYPQLLTYARAHYGPTATAKDTYYGFINWANAIVRAGGKTMRMWNDGIRSGDGTVTPAPTIVVDHWTNSGLTPQQLAGRGHQLMNSAYHPTYYVLGGPKPDVTFLYEAWNPDLFEGGTTITDPTRNSGAAIHVWCDSPNAETEEQIAAGIRDSLRGLAQQTWGTPKAVATYAAFRSMIVTIGRAPGYPTAGLPGDLAAGKPTRASSVETPAFPAAYATDGEAATRWSSAYTDAEWLQVDLGAAQSIRRVILRWETAYGRAYRLQTSDDGSTWTTVHATSSGDGGVDDVTGLTAHGRYLRMQGVARGTGWGYSLWALEAYA</sequence>
<evidence type="ECO:0000313" key="7">
    <source>
        <dbReference type="EMBL" id="OJF10562.1"/>
    </source>
</evidence>
<dbReference type="Proteomes" id="UP000182486">
    <property type="component" value="Unassembled WGS sequence"/>
</dbReference>
<feature type="chain" id="PRO_5009664001" evidence="5">
    <location>
        <begin position="23"/>
        <end position="630"/>
    </location>
</feature>
<dbReference type="Pfam" id="PF00754">
    <property type="entry name" value="F5_F8_type_C"/>
    <property type="match status" value="1"/>
</dbReference>
<dbReference type="InterPro" id="IPR008979">
    <property type="entry name" value="Galactose-bd-like_sf"/>
</dbReference>
<dbReference type="AlphaFoldDB" id="A0A1K0FZS3"/>
<feature type="domain" description="F5/8 type C" evidence="6">
    <location>
        <begin position="495"/>
        <end position="630"/>
    </location>
</feature>